<evidence type="ECO:0000313" key="1">
    <source>
        <dbReference type="EMBL" id="KYO24858.1"/>
    </source>
</evidence>
<gene>
    <name evidence="1" type="ORF">Y1Q_0023735</name>
</gene>
<dbReference type="EMBL" id="AKHW03005996">
    <property type="protein sequence ID" value="KYO24858.1"/>
    <property type="molecule type" value="Genomic_DNA"/>
</dbReference>
<evidence type="ECO:0000313" key="2">
    <source>
        <dbReference type="Proteomes" id="UP000050525"/>
    </source>
</evidence>
<dbReference type="AlphaFoldDB" id="A0A151MJZ3"/>
<name>A0A151MJZ3_ALLMI</name>
<protein>
    <submittedName>
        <fullName evidence="1">Uncharacterized protein</fullName>
    </submittedName>
</protein>
<organism evidence="1 2">
    <name type="scientific">Alligator mississippiensis</name>
    <name type="common">American alligator</name>
    <dbReference type="NCBI Taxonomy" id="8496"/>
    <lineage>
        <taxon>Eukaryota</taxon>
        <taxon>Metazoa</taxon>
        <taxon>Chordata</taxon>
        <taxon>Craniata</taxon>
        <taxon>Vertebrata</taxon>
        <taxon>Euteleostomi</taxon>
        <taxon>Archelosauria</taxon>
        <taxon>Archosauria</taxon>
        <taxon>Crocodylia</taxon>
        <taxon>Alligatoridae</taxon>
        <taxon>Alligatorinae</taxon>
        <taxon>Alligator</taxon>
    </lineage>
</organism>
<accession>A0A151MJZ3</accession>
<comment type="caution">
    <text evidence="1">The sequence shown here is derived from an EMBL/GenBank/DDBJ whole genome shotgun (WGS) entry which is preliminary data.</text>
</comment>
<reference evidence="1 2" key="1">
    <citation type="journal article" date="2012" name="Genome Biol.">
        <title>Sequencing three crocodilian genomes to illuminate the evolution of archosaurs and amniotes.</title>
        <authorList>
            <person name="St John J.A."/>
            <person name="Braun E.L."/>
            <person name="Isberg S.R."/>
            <person name="Miles L.G."/>
            <person name="Chong A.Y."/>
            <person name="Gongora J."/>
            <person name="Dalzell P."/>
            <person name="Moran C."/>
            <person name="Bed'hom B."/>
            <person name="Abzhanov A."/>
            <person name="Burgess S.C."/>
            <person name="Cooksey A.M."/>
            <person name="Castoe T.A."/>
            <person name="Crawford N.G."/>
            <person name="Densmore L.D."/>
            <person name="Drew J.C."/>
            <person name="Edwards S.V."/>
            <person name="Faircloth B.C."/>
            <person name="Fujita M.K."/>
            <person name="Greenwold M.J."/>
            <person name="Hoffmann F.G."/>
            <person name="Howard J.M."/>
            <person name="Iguchi T."/>
            <person name="Janes D.E."/>
            <person name="Khan S.Y."/>
            <person name="Kohno S."/>
            <person name="de Koning A.J."/>
            <person name="Lance S.L."/>
            <person name="McCarthy F.M."/>
            <person name="McCormack J.E."/>
            <person name="Merchant M.E."/>
            <person name="Peterson D.G."/>
            <person name="Pollock D.D."/>
            <person name="Pourmand N."/>
            <person name="Raney B.J."/>
            <person name="Roessler K.A."/>
            <person name="Sanford J.R."/>
            <person name="Sawyer R.H."/>
            <person name="Schmidt C.J."/>
            <person name="Triplett E.W."/>
            <person name="Tuberville T.D."/>
            <person name="Venegas-Anaya M."/>
            <person name="Howard J.T."/>
            <person name="Jarvis E.D."/>
            <person name="Guillette L.J.Jr."/>
            <person name="Glenn T.C."/>
            <person name="Green R.E."/>
            <person name="Ray D.A."/>
        </authorList>
    </citation>
    <scope>NUCLEOTIDE SEQUENCE [LARGE SCALE GENOMIC DNA]</scope>
    <source>
        <strain evidence="1">KSC_2009_1</strain>
    </source>
</reference>
<keyword evidence="2" id="KW-1185">Reference proteome</keyword>
<proteinExistence type="predicted"/>
<sequence>MNGVDGSPAEEREAAFQSAPIIYLGCRLKYIATSVLAPSASPVLTATASATFQSKFSYAALLRFETS</sequence>
<dbReference type="Proteomes" id="UP000050525">
    <property type="component" value="Unassembled WGS sequence"/>
</dbReference>